<dbReference type="EMBL" id="JAFBMS010000447">
    <property type="protein sequence ID" value="KAG9330823.1"/>
    <property type="molecule type" value="Genomic_DNA"/>
</dbReference>
<keyword evidence="3" id="KW-1185">Reference proteome</keyword>
<protein>
    <submittedName>
        <fullName evidence="2">Uncharacterized protein</fullName>
    </submittedName>
</protein>
<evidence type="ECO:0000313" key="3">
    <source>
        <dbReference type="Proteomes" id="UP000824540"/>
    </source>
</evidence>
<reference evidence="2" key="1">
    <citation type="thesis" date="2021" institute="BYU ScholarsArchive" country="Provo, UT, USA">
        <title>Applications of and Algorithms for Genome Assembly and Genomic Analyses with an Emphasis on Marine Teleosts.</title>
        <authorList>
            <person name="Pickett B.D."/>
        </authorList>
    </citation>
    <scope>NUCLEOTIDE SEQUENCE</scope>
    <source>
        <strain evidence="2">HI-2016</strain>
    </source>
</reference>
<comment type="caution">
    <text evidence="2">The sequence shown here is derived from an EMBL/GenBank/DDBJ whole genome shotgun (WGS) entry which is preliminary data.</text>
</comment>
<proteinExistence type="predicted"/>
<dbReference type="Pfam" id="PF14802">
    <property type="entry name" value="TMEM192"/>
    <property type="match status" value="1"/>
</dbReference>
<name>A0A8T2MT39_9TELE</name>
<dbReference type="AlphaFoldDB" id="A0A8T2MT39"/>
<gene>
    <name evidence="2" type="ORF">JZ751_021947</name>
</gene>
<sequence>MVMAEGRDCAGETSSPLLLILHFNHGALMQRDHIQSLTLLEECTCGRIDMKVQKFNRESPEPDVSQEERSHGFPSPTHPLCTETGFRYGTRSTLPIILCFKLHPSSAPPPDPQSMGESYRSQQWACQERQPCVCHATCGPDVCSIPPPNYIIGVIISPNKHWRPCAGPLQAEVRPSESGLDAPRSISLLLSSGGSETRDTHGGPLYHPSVPGQQLLSCKRLAGPCRGPACSSVSRHGEISSLGTGREEGWRGRDGSNLEDVVEKQADLIEYLKQHNSLLSKRILSLTAQQIRD</sequence>
<feature type="compositionally biased region" description="Basic and acidic residues" evidence="1">
    <location>
        <begin position="56"/>
        <end position="71"/>
    </location>
</feature>
<feature type="region of interest" description="Disordered" evidence="1">
    <location>
        <begin position="56"/>
        <end position="77"/>
    </location>
</feature>
<evidence type="ECO:0000256" key="1">
    <source>
        <dbReference type="SAM" id="MobiDB-lite"/>
    </source>
</evidence>
<dbReference type="Proteomes" id="UP000824540">
    <property type="component" value="Unassembled WGS sequence"/>
</dbReference>
<accession>A0A8T2MT39</accession>
<dbReference type="InterPro" id="IPR029399">
    <property type="entry name" value="TMEM192"/>
</dbReference>
<dbReference type="OrthoDB" id="6277625at2759"/>
<evidence type="ECO:0000313" key="2">
    <source>
        <dbReference type="EMBL" id="KAG9330823.1"/>
    </source>
</evidence>
<organism evidence="2 3">
    <name type="scientific">Albula glossodonta</name>
    <name type="common">roundjaw bonefish</name>
    <dbReference type="NCBI Taxonomy" id="121402"/>
    <lineage>
        <taxon>Eukaryota</taxon>
        <taxon>Metazoa</taxon>
        <taxon>Chordata</taxon>
        <taxon>Craniata</taxon>
        <taxon>Vertebrata</taxon>
        <taxon>Euteleostomi</taxon>
        <taxon>Actinopterygii</taxon>
        <taxon>Neopterygii</taxon>
        <taxon>Teleostei</taxon>
        <taxon>Albuliformes</taxon>
        <taxon>Albulidae</taxon>
        <taxon>Albula</taxon>
    </lineage>
</organism>